<dbReference type="Proteomes" id="UP001066276">
    <property type="component" value="Chromosome 5"/>
</dbReference>
<dbReference type="EMBL" id="JANPWB010000009">
    <property type="protein sequence ID" value="KAJ1150574.1"/>
    <property type="molecule type" value="Genomic_DNA"/>
</dbReference>
<name>A0AAV7RH67_PLEWA</name>
<keyword evidence="2" id="KW-1185">Reference proteome</keyword>
<reference evidence="1" key="1">
    <citation type="journal article" date="2022" name="bioRxiv">
        <title>Sequencing and chromosome-scale assembly of the giantPleurodeles waltlgenome.</title>
        <authorList>
            <person name="Brown T."/>
            <person name="Elewa A."/>
            <person name="Iarovenko S."/>
            <person name="Subramanian E."/>
            <person name="Araus A.J."/>
            <person name="Petzold A."/>
            <person name="Susuki M."/>
            <person name="Suzuki K.-i.T."/>
            <person name="Hayashi T."/>
            <person name="Toyoda A."/>
            <person name="Oliveira C."/>
            <person name="Osipova E."/>
            <person name="Leigh N.D."/>
            <person name="Simon A."/>
            <person name="Yun M.H."/>
        </authorList>
    </citation>
    <scope>NUCLEOTIDE SEQUENCE</scope>
    <source>
        <strain evidence="1">20211129_DDA</strain>
        <tissue evidence="1">Liver</tissue>
    </source>
</reference>
<dbReference type="AlphaFoldDB" id="A0AAV7RH67"/>
<organism evidence="1 2">
    <name type="scientific">Pleurodeles waltl</name>
    <name type="common">Iberian ribbed newt</name>
    <dbReference type="NCBI Taxonomy" id="8319"/>
    <lineage>
        <taxon>Eukaryota</taxon>
        <taxon>Metazoa</taxon>
        <taxon>Chordata</taxon>
        <taxon>Craniata</taxon>
        <taxon>Vertebrata</taxon>
        <taxon>Euteleostomi</taxon>
        <taxon>Amphibia</taxon>
        <taxon>Batrachia</taxon>
        <taxon>Caudata</taxon>
        <taxon>Salamandroidea</taxon>
        <taxon>Salamandridae</taxon>
        <taxon>Pleurodelinae</taxon>
        <taxon>Pleurodeles</taxon>
    </lineage>
</organism>
<gene>
    <name evidence="1" type="ORF">NDU88_003364</name>
</gene>
<protein>
    <submittedName>
        <fullName evidence="1">Uncharacterized protein</fullName>
    </submittedName>
</protein>
<evidence type="ECO:0000313" key="2">
    <source>
        <dbReference type="Proteomes" id="UP001066276"/>
    </source>
</evidence>
<accession>A0AAV7RH67</accession>
<comment type="caution">
    <text evidence="1">The sequence shown here is derived from an EMBL/GenBank/DDBJ whole genome shotgun (WGS) entry which is preliminary data.</text>
</comment>
<sequence length="103" mass="11115">MTQSSLAVPVGACHADKHLSADLREAPELPVHMWMGLEDSGGHAGGNPHAATTRYGSDLILGGGWDPPEAERPAAGLRAGRQRLRVMAQRKIRFFDTTEAAWE</sequence>
<evidence type="ECO:0000313" key="1">
    <source>
        <dbReference type="EMBL" id="KAJ1150574.1"/>
    </source>
</evidence>
<proteinExistence type="predicted"/>